<feature type="transmembrane region" description="Helical" evidence="7">
    <location>
        <begin position="124"/>
        <end position="144"/>
    </location>
</feature>
<feature type="transmembrane region" description="Helical" evidence="7">
    <location>
        <begin position="56"/>
        <end position="76"/>
    </location>
</feature>
<organism evidence="8 9">
    <name type="scientific">Siphonobacter aquaeclarae</name>
    <dbReference type="NCBI Taxonomy" id="563176"/>
    <lineage>
        <taxon>Bacteria</taxon>
        <taxon>Pseudomonadati</taxon>
        <taxon>Bacteroidota</taxon>
        <taxon>Cytophagia</taxon>
        <taxon>Cytophagales</taxon>
        <taxon>Cytophagaceae</taxon>
        <taxon>Siphonobacter</taxon>
    </lineage>
</organism>
<keyword evidence="2 7" id="KW-1003">Cell membrane</keyword>
<protein>
    <recommendedName>
        <fullName evidence="7">Phosphatidylglycerol--prolipoprotein diacylglyceryl transferase</fullName>
        <ecNumber evidence="7">2.5.1.145</ecNumber>
    </recommendedName>
</protein>
<dbReference type="UniPathway" id="UPA00664"/>
<dbReference type="Proteomes" id="UP000198901">
    <property type="component" value="Unassembled WGS sequence"/>
</dbReference>
<evidence type="ECO:0000256" key="5">
    <source>
        <dbReference type="ARBA" id="ARBA00022989"/>
    </source>
</evidence>
<evidence type="ECO:0000256" key="4">
    <source>
        <dbReference type="ARBA" id="ARBA00022692"/>
    </source>
</evidence>
<comment type="pathway">
    <text evidence="7">Protein modification; lipoprotein biosynthesis (diacylglyceryl transfer).</text>
</comment>
<dbReference type="AlphaFoldDB" id="A0A1G9L5E0"/>
<comment type="function">
    <text evidence="7">Catalyzes the transfer of the diacylglyceryl group from phosphatidylglycerol to the sulfhydryl group of the N-terminal cysteine of a prolipoprotein, the first step in the formation of mature lipoproteins.</text>
</comment>
<dbReference type="PANTHER" id="PTHR30589:SF0">
    <property type="entry name" value="PHOSPHATIDYLGLYCEROL--PROLIPOPROTEIN DIACYLGLYCERYL TRANSFERASE"/>
    <property type="match status" value="1"/>
</dbReference>
<accession>A0A1G9L5E0</accession>
<dbReference type="OrthoDB" id="871140at2"/>
<dbReference type="STRING" id="563176.SAMN04488090_1274"/>
<feature type="transmembrane region" description="Helical" evidence="7">
    <location>
        <begin position="96"/>
        <end position="117"/>
    </location>
</feature>
<dbReference type="GO" id="GO:0042158">
    <property type="term" value="P:lipoprotein biosynthetic process"/>
    <property type="evidence" value="ECO:0007669"/>
    <property type="project" value="UniProtKB-UniRule"/>
</dbReference>
<dbReference type="InterPro" id="IPR001640">
    <property type="entry name" value="Lgt"/>
</dbReference>
<keyword evidence="4 7" id="KW-0812">Transmembrane</keyword>
<evidence type="ECO:0000256" key="2">
    <source>
        <dbReference type="ARBA" id="ARBA00022475"/>
    </source>
</evidence>
<gene>
    <name evidence="7" type="primary">lgt</name>
    <name evidence="8" type="ORF">SAMN04488090_1274</name>
</gene>
<dbReference type="PANTHER" id="PTHR30589">
    <property type="entry name" value="PROLIPOPROTEIN DIACYLGLYCERYL TRANSFERASE"/>
    <property type="match status" value="1"/>
</dbReference>
<feature type="transmembrane region" description="Helical" evidence="7">
    <location>
        <begin position="245"/>
        <end position="263"/>
    </location>
</feature>
<sequence length="283" mass="32669">MLNYIVWDVNPEIFHIGSFSVRWYGLLFALGFLIGQRIMVHVFKSEGLKEDWVDSLTLYMVVATVVGARVGHYVFYEYPLFIADPWRWFKEMLLPPYAGLASHGAAIGIFTGLYLFARSKRIRFFWIADRVAITIALGGCFIRLGNLMNSEIVGKATDVPWAFLFANNTEFSQVPRHPAQLYEALSCLVLALLLFFIWKKYKTALPQGILTGFFMVYVFTLRFFYEFLKENQVTFEDQMPYNLGQLLSIPAVIFGLIGIWWALNRKETRIFTGNNSHPKEHSL</sequence>
<evidence type="ECO:0000256" key="3">
    <source>
        <dbReference type="ARBA" id="ARBA00022679"/>
    </source>
</evidence>
<evidence type="ECO:0000256" key="1">
    <source>
        <dbReference type="ARBA" id="ARBA00007150"/>
    </source>
</evidence>
<proteinExistence type="inferred from homology"/>
<keyword evidence="6 7" id="KW-0472">Membrane</keyword>
<dbReference type="GO" id="GO:0008961">
    <property type="term" value="F:phosphatidylglycerol-prolipoprotein diacylglyceryl transferase activity"/>
    <property type="evidence" value="ECO:0007669"/>
    <property type="project" value="UniProtKB-UniRule"/>
</dbReference>
<dbReference type="EC" id="2.5.1.145" evidence="7"/>
<comment type="similarity">
    <text evidence="1 7">Belongs to the Lgt family.</text>
</comment>
<evidence type="ECO:0000313" key="9">
    <source>
        <dbReference type="Proteomes" id="UP000198901"/>
    </source>
</evidence>
<evidence type="ECO:0000256" key="7">
    <source>
        <dbReference type="HAMAP-Rule" id="MF_01147"/>
    </source>
</evidence>
<dbReference type="EMBL" id="FNGS01000002">
    <property type="protein sequence ID" value="SDL57219.1"/>
    <property type="molecule type" value="Genomic_DNA"/>
</dbReference>
<feature type="transmembrane region" description="Helical" evidence="7">
    <location>
        <begin position="13"/>
        <end position="35"/>
    </location>
</feature>
<keyword evidence="3 7" id="KW-0808">Transferase</keyword>
<keyword evidence="8" id="KW-0449">Lipoprotein</keyword>
<comment type="subcellular location">
    <subcellularLocation>
        <location evidence="7">Cell membrane</location>
        <topology evidence="7">Multi-pass membrane protein</topology>
    </subcellularLocation>
</comment>
<keyword evidence="5 7" id="KW-1133">Transmembrane helix</keyword>
<dbReference type="RefSeq" id="WP_093199214.1">
    <property type="nucleotide sequence ID" value="NZ_FNGS01000002.1"/>
</dbReference>
<reference evidence="8 9" key="1">
    <citation type="submission" date="2016-10" db="EMBL/GenBank/DDBJ databases">
        <authorList>
            <person name="de Groot N.N."/>
        </authorList>
    </citation>
    <scope>NUCLEOTIDE SEQUENCE [LARGE SCALE GENOMIC DNA]</scope>
    <source>
        <strain evidence="8 9">DSM 21668</strain>
    </source>
</reference>
<dbReference type="NCBIfam" id="TIGR00544">
    <property type="entry name" value="lgt"/>
    <property type="match status" value="1"/>
</dbReference>
<dbReference type="GO" id="GO:0005886">
    <property type="term" value="C:plasma membrane"/>
    <property type="evidence" value="ECO:0007669"/>
    <property type="project" value="UniProtKB-SubCell"/>
</dbReference>
<evidence type="ECO:0000256" key="6">
    <source>
        <dbReference type="ARBA" id="ARBA00023136"/>
    </source>
</evidence>
<feature type="transmembrane region" description="Helical" evidence="7">
    <location>
        <begin position="179"/>
        <end position="198"/>
    </location>
</feature>
<dbReference type="HAMAP" id="MF_01147">
    <property type="entry name" value="Lgt"/>
    <property type="match status" value="1"/>
</dbReference>
<keyword evidence="9" id="KW-1185">Reference proteome</keyword>
<comment type="catalytic activity">
    <reaction evidence="7">
        <text>L-cysteinyl-[prolipoprotein] + a 1,2-diacyl-sn-glycero-3-phospho-(1'-sn-glycerol) = an S-1,2-diacyl-sn-glyceryl-L-cysteinyl-[prolipoprotein] + sn-glycerol 1-phosphate + H(+)</text>
        <dbReference type="Rhea" id="RHEA:56712"/>
        <dbReference type="Rhea" id="RHEA-COMP:14679"/>
        <dbReference type="Rhea" id="RHEA-COMP:14680"/>
        <dbReference type="ChEBI" id="CHEBI:15378"/>
        <dbReference type="ChEBI" id="CHEBI:29950"/>
        <dbReference type="ChEBI" id="CHEBI:57685"/>
        <dbReference type="ChEBI" id="CHEBI:64716"/>
        <dbReference type="ChEBI" id="CHEBI:140658"/>
        <dbReference type="EC" id="2.5.1.145"/>
    </reaction>
</comment>
<feature type="binding site" evidence="7">
    <location>
        <position position="143"/>
    </location>
    <ligand>
        <name>a 1,2-diacyl-sn-glycero-3-phospho-(1'-sn-glycerol)</name>
        <dbReference type="ChEBI" id="CHEBI:64716"/>
    </ligand>
</feature>
<evidence type="ECO:0000313" key="8">
    <source>
        <dbReference type="EMBL" id="SDL57219.1"/>
    </source>
</evidence>
<name>A0A1G9L5E0_9BACT</name>
<dbReference type="Pfam" id="PF01790">
    <property type="entry name" value="LGT"/>
    <property type="match status" value="1"/>
</dbReference>
<feature type="transmembrane region" description="Helical" evidence="7">
    <location>
        <begin position="205"/>
        <end position="225"/>
    </location>
</feature>